<dbReference type="EMBL" id="JXBL01000001">
    <property type="protein sequence ID" value="KIE41972.1"/>
    <property type="molecule type" value="Genomic_DNA"/>
</dbReference>
<dbReference type="CDD" id="cd08168">
    <property type="entry name" value="Cytochrom_C3"/>
    <property type="match status" value="1"/>
</dbReference>
<organism evidence="2 3">
    <name type="scientific">Geobacter soli</name>
    <dbReference type="NCBI Taxonomy" id="1510391"/>
    <lineage>
        <taxon>Bacteria</taxon>
        <taxon>Pseudomonadati</taxon>
        <taxon>Thermodesulfobacteriota</taxon>
        <taxon>Desulfuromonadia</taxon>
        <taxon>Geobacterales</taxon>
        <taxon>Geobacteraceae</taxon>
        <taxon>Geobacter</taxon>
    </lineage>
</organism>
<proteinExistence type="predicted"/>
<feature type="domain" description="Cytochrome c7-like" evidence="1">
    <location>
        <begin position="281"/>
        <end position="342"/>
    </location>
</feature>
<dbReference type="PANTHER" id="PTHR39425:SF1">
    <property type="entry name" value="CYTOCHROME C7-LIKE DOMAIN-CONTAINING PROTEIN"/>
    <property type="match status" value="1"/>
</dbReference>
<dbReference type="RefSeq" id="WP_039644106.1">
    <property type="nucleotide sequence ID" value="NZ_JXBL01000001.1"/>
</dbReference>
<dbReference type="PANTHER" id="PTHR39425">
    <property type="entry name" value="LIPOPROTEIN CYTOCHROME C"/>
    <property type="match status" value="1"/>
</dbReference>
<feature type="domain" description="Cytochrome c7-like" evidence="1">
    <location>
        <begin position="123"/>
        <end position="184"/>
    </location>
</feature>
<accession>A0A0C1QN15</accession>
<comment type="caution">
    <text evidence="2">The sequence shown here is derived from an EMBL/GenBank/DDBJ whole genome shotgun (WGS) entry which is preliminary data.</text>
</comment>
<reference evidence="2 3" key="1">
    <citation type="submission" date="2015-01" db="EMBL/GenBank/DDBJ databases">
        <title>Genome sequence of the anaerobic bacterium Geobacter soli GSS01, a dissimilatory Fe(III) reducer from soil.</title>
        <authorList>
            <person name="Yang G."/>
            <person name="Zhou S."/>
        </authorList>
    </citation>
    <scope>NUCLEOTIDE SEQUENCE [LARGE SCALE GENOMIC DNA]</scope>
    <source>
        <strain evidence="2 3">GSS01</strain>
    </source>
</reference>
<evidence type="ECO:0000259" key="1">
    <source>
        <dbReference type="Pfam" id="PF14522"/>
    </source>
</evidence>
<feature type="domain" description="Cytochrome c7-like" evidence="1">
    <location>
        <begin position="41"/>
        <end position="106"/>
    </location>
</feature>
<name>A0A0C1QN15_9BACT</name>
<dbReference type="AlphaFoldDB" id="A0A0C1QN15"/>
<dbReference type="InterPro" id="IPR029467">
    <property type="entry name" value="Cyt_c7-like"/>
</dbReference>
<keyword evidence="3" id="KW-1185">Reference proteome</keyword>
<gene>
    <name evidence="2" type="ORF">SE37_04675</name>
</gene>
<dbReference type="Pfam" id="PF14522">
    <property type="entry name" value="Cytochrome_C7"/>
    <property type="match status" value="4"/>
</dbReference>
<feature type="domain" description="Cytochrome c7-like" evidence="1">
    <location>
        <begin position="203"/>
        <end position="263"/>
    </location>
</feature>
<dbReference type="Proteomes" id="UP000031433">
    <property type="component" value="Unassembled WGS sequence"/>
</dbReference>
<dbReference type="Gene3D" id="3.90.10.10">
    <property type="entry name" value="Cytochrome C3"/>
    <property type="match status" value="4"/>
</dbReference>
<protein>
    <submittedName>
        <fullName evidence="2">Cytochrome C</fullName>
    </submittedName>
</protein>
<dbReference type="InterPro" id="IPR036280">
    <property type="entry name" value="Multihaem_cyt_sf"/>
</dbReference>
<evidence type="ECO:0000313" key="3">
    <source>
        <dbReference type="Proteomes" id="UP000031433"/>
    </source>
</evidence>
<sequence>MKMRLNGVVTGIVSLVLLVAVVALAKETKDIPFKLKNAAPVIFSHDIHLKKYNNNCRICHIALFDLKKPKRFTMLDMEKGKSCGACHTGMKAFSVADDSQCVRCHKGTARPVTYRMKGAGEAVFSHEVHVPMLEGKCRTCHSNRDITGGRNVTMAQMEKGKSCGACHNDKMAFTVAGNCGKCHKGMTPPKVVNFKMKGVADAAFSHEFHLGMYKCNECHTKLFAYKAGAKRFTMADMDKGKSCGACHNGKDAFSSAGDCGKCHPGLKPAKLTYKTSVGEAYFDHEIHLSMFKCADCHTKVFKYRKGSAPATMADMEKGKSCGVCHNGKDAFSVADDCVKCHNM</sequence>
<evidence type="ECO:0000313" key="2">
    <source>
        <dbReference type="EMBL" id="KIE41972.1"/>
    </source>
</evidence>
<dbReference type="InterPro" id="IPR026352">
    <property type="entry name" value="Nanowire_3heme"/>
</dbReference>
<dbReference type="NCBIfam" id="TIGR04257">
    <property type="entry name" value="nanowire_3heme"/>
    <property type="match status" value="4"/>
</dbReference>
<dbReference type="SUPFAM" id="SSF48695">
    <property type="entry name" value="Multiheme cytochromes"/>
    <property type="match status" value="2"/>
</dbReference>